<evidence type="ECO:0000259" key="1">
    <source>
        <dbReference type="PROSITE" id="PS51410"/>
    </source>
</evidence>
<sequence length="39" mass="4167">MVLNENFGGESALRPKSSGITNNIGKILYLCTGLSNEPK</sequence>
<proteinExistence type="predicted"/>
<protein>
    <recommendedName>
        <fullName evidence="1">Biopterin-dependent aromatic amino acid hydroxylase family profile domain-containing protein</fullName>
    </recommendedName>
</protein>
<dbReference type="PROSITE" id="PS51410">
    <property type="entry name" value="BH4_AAA_HYDROXYL_2"/>
    <property type="match status" value="1"/>
</dbReference>
<dbReference type="GO" id="GO:0016714">
    <property type="term" value="F:oxidoreductase activity, acting on paired donors, with incorporation or reduction of molecular oxygen, reduced pteridine as one donor, and incorporation of one atom of oxygen"/>
    <property type="evidence" value="ECO:0007669"/>
    <property type="project" value="InterPro"/>
</dbReference>
<dbReference type="Proteomes" id="UP000014614">
    <property type="component" value="Unassembled WGS sequence"/>
</dbReference>
<dbReference type="AlphaFoldDB" id="S3Y9Z7"/>
<name>S3Y9Z7_BACSE</name>
<dbReference type="EMBL" id="ATFP01000044">
    <property type="protein sequence ID" value="EPH18502.1"/>
    <property type="molecule type" value="Genomic_DNA"/>
</dbReference>
<feature type="domain" description="Biopterin-dependent aromatic amino acid hydroxylase family profile" evidence="1">
    <location>
        <begin position="1"/>
        <end position="39"/>
    </location>
</feature>
<evidence type="ECO:0000313" key="2">
    <source>
        <dbReference type="EMBL" id="EPH18502.1"/>
    </source>
</evidence>
<dbReference type="InterPro" id="IPR019774">
    <property type="entry name" value="Aromatic-AA_hydroxylase_C"/>
</dbReference>
<comment type="caution">
    <text evidence="2">The sequence shown here is derived from an EMBL/GenBank/DDBJ whole genome shotgun (WGS) entry which is preliminary data.</text>
</comment>
<accession>S3Y9Z7</accession>
<dbReference type="HOGENOM" id="CLU_3305068_0_0_10"/>
<gene>
    <name evidence="2" type="ORF">HMPREF1181_02767</name>
</gene>
<evidence type="ECO:0000313" key="3">
    <source>
        <dbReference type="Proteomes" id="UP000014614"/>
    </source>
</evidence>
<reference evidence="2 3" key="1">
    <citation type="submission" date="2013-05" db="EMBL/GenBank/DDBJ databases">
        <title>The Genome Sequence of Bacteroides stercoris CC31F.</title>
        <authorList>
            <consortium name="The Broad Institute Genomics Platform"/>
            <person name="Earl A."/>
            <person name="Ward D."/>
            <person name="Feldgarden M."/>
            <person name="Gevers D."/>
            <person name="Oliphant K."/>
            <person name="Allen-Vercoe E."/>
            <person name="Walker B."/>
            <person name="Young S."/>
            <person name="Zeng Q."/>
            <person name="Gargeya S."/>
            <person name="Fitzgerald M."/>
            <person name="Haas B."/>
            <person name="Abouelleil A."/>
            <person name="Allen A.W."/>
            <person name="Alvarado L."/>
            <person name="Arachchi H.M."/>
            <person name="Berlin A.M."/>
            <person name="Chapman S.B."/>
            <person name="Gainer-Dewar J."/>
            <person name="Goldberg J."/>
            <person name="Griggs A."/>
            <person name="Gujja S."/>
            <person name="Hansen M."/>
            <person name="Howarth C."/>
            <person name="Imamovic A."/>
            <person name="Ireland A."/>
            <person name="Larimer J."/>
            <person name="McCowan C."/>
            <person name="Murphy C."/>
            <person name="Pearson M."/>
            <person name="Poon T.W."/>
            <person name="Priest M."/>
            <person name="Roberts A."/>
            <person name="Saif S."/>
            <person name="Shea T."/>
            <person name="Sisk P."/>
            <person name="Sykes S."/>
            <person name="Wortman J."/>
            <person name="Nusbaum C."/>
            <person name="Birren B."/>
        </authorList>
    </citation>
    <scope>NUCLEOTIDE SEQUENCE [LARGE SCALE GENOMIC DNA]</scope>
    <source>
        <strain evidence="2 3">CC31F</strain>
    </source>
</reference>
<organism evidence="2 3">
    <name type="scientific">Bacteroides stercoris CC31F</name>
    <dbReference type="NCBI Taxonomy" id="1073351"/>
    <lineage>
        <taxon>Bacteria</taxon>
        <taxon>Pseudomonadati</taxon>
        <taxon>Bacteroidota</taxon>
        <taxon>Bacteroidia</taxon>
        <taxon>Bacteroidales</taxon>
        <taxon>Bacteroidaceae</taxon>
        <taxon>Bacteroides</taxon>
    </lineage>
</organism>